<dbReference type="PANTHER" id="PTHR42781:SF4">
    <property type="entry name" value="SPERMIDINE_PUTRESCINE IMPORT ATP-BINDING PROTEIN POTA"/>
    <property type="match status" value="1"/>
</dbReference>
<accession>A0ABS7AAI3</accession>
<reference evidence="5 6" key="1">
    <citation type="submission" date="2021-07" db="EMBL/GenBank/DDBJ databases">
        <authorList>
            <person name="So Y."/>
        </authorList>
    </citation>
    <scope>NUCLEOTIDE SEQUENCE [LARGE SCALE GENOMIC DNA]</scope>
    <source>
        <strain evidence="5 6">HJA6</strain>
    </source>
</reference>
<dbReference type="InterPro" id="IPR050093">
    <property type="entry name" value="ABC_SmlMolc_Importer"/>
</dbReference>
<evidence type="ECO:0000259" key="4">
    <source>
        <dbReference type="PROSITE" id="PS50893"/>
    </source>
</evidence>
<dbReference type="PANTHER" id="PTHR42781">
    <property type="entry name" value="SPERMIDINE/PUTRESCINE IMPORT ATP-BINDING PROTEIN POTA"/>
    <property type="match status" value="1"/>
</dbReference>
<dbReference type="PROSITE" id="PS00211">
    <property type="entry name" value="ABC_TRANSPORTER_1"/>
    <property type="match status" value="1"/>
</dbReference>
<dbReference type="InterPro" id="IPR003593">
    <property type="entry name" value="AAA+_ATPase"/>
</dbReference>
<keyword evidence="3 5" id="KW-0067">ATP-binding</keyword>
<dbReference type="Pfam" id="PF08402">
    <property type="entry name" value="TOBE_2"/>
    <property type="match status" value="1"/>
</dbReference>
<name>A0ABS7AAI3_9PROT</name>
<gene>
    <name evidence="5" type="ORF">KPL78_15740</name>
</gene>
<dbReference type="SMART" id="SM00382">
    <property type="entry name" value="AAA"/>
    <property type="match status" value="1"/>
</dbReference>
<dbReference type="Gene3D" id="3.40.50.300">
    <property type="entry name" value="P-loop containing nucleotide triphosphate hydrolases"/>
    <property type="match status" value="1"/>
</dbReference>
<dbReference type="InterPro" id="IPR008995">
    <property type="entry name" value="Mo/tungstate-bd_C_term_dom"/>
</dbReference>
<evidence type="ECO:0000256" key="2">
    <source>
        <dbReference type="ARBA" id="ARBA00022741"/>
    </source>
</evidence>
<keyword evidence="6" id="KW-1185">Reference proteome</keyword>
<dbReference type="EMBL" id="JAHYBZ010000005">
    <property type="protein sequence ID" value="MBW6399313.1"/>
    <property type="molecule type" value="Genomic_DNA"/>
</dbReference>
<evidence type="ECO:0000256" key="1">
    <source>
        <dbReference type="ARBA" id="ARBA00022448"/>
    </source>
</evidence>
<keyword evidence="2" id="KW-0547">Nucleotide-binding</keyword>
<dbReference type="SUPFAM" id="SSF52540">
    <property type="entry name" value="P-loop containing nucleoside triphosphate hydrolases"/>
    <property type="match status" value="1"/>
</dbReference>
<dbReference type="InterPro" id="IPR003439">
    <property type="entry name" value="ABC_transporter-like_ATP-bd"/>
</dbReference>
<dbReference type="RefSeq" id="WP_219763922.1">
    <property type="nucleotide sequence ID" value="NZ_JAHYBZ010000005.1"/>
</dbReference>
<keyword evidence="1" id="KW-0813">Transport</keyword>
<protein>
    <submittedName>
        <fullName evidence="5">ABC transporter ATP-binding protein</fullName>
    </submittedName>
</protein>
<sequence length="355" mass="38285">MAHVQLSDLSKRYGVFQAVETVSMEVQSGEFLTLLGPSGCGKTTTLRMVAGLVPPTTGTVRIDGRDVTALSAAQRGIGMVFQSLALFPHMTVTENVAFGLKMRRVAPAEIARRVRSLLEIVRLAHLADRYPNQLSGGQQQRVALARALVIEPSILILDEPFGALDRKLREAMQVELRQITRDLHITALFVTHDQEEALMLSDLVAVMNQGRVEQLGTPQEVFRAPRTRFVADFMGVTNFLKGRWSGGVLLAGGGALPGPLQQVGADGSTVELAIRPEEVLLQPGAEATTGALTAAVLQAVYHGTSTSYTLRLPDGQTLMSREPNDGASGYAPLRFSAGDAVTARWRPEAVHLLQS</sequence>
<dbReference type="InterPro" id="IPR013611">
    <property type="entry name" value="Transp-assoc_OB_typ2"/>
</dbReference>
<dbReference type="InterPro" id="IPR027417">
    <property type="entry name" value="P-loop_NTPase"/>
</dbReference>
<dbReference type="InterPro" id="IPR017871">
    <property type="entry name" value="ABC_transporter-like_CS"/>
</dbReference>
<dbReference type="PROSITE" id="PS50893">
    <property type="entry name" value="ABC_TRANSPORTER_2"/>
    <property type="match status" value="1"/>
</dbReference>
<dbReference type="Pfam" id="PF00005">
    <property type="entry name" value="ABC_tran"/>
    <property type="match status" value="1"/>
</dbReference>
<evidence type="ECO:0000313" key="5">
    <source>
        <dbReference type="EMBL" id="MBW6399313.1"/>
    </source>
</evidence>
<comment type="caution">
    <text evidence="5">The sequence shown here is derived from an EMBL/GenBank/DDBJ whole genome shotgun (WGS) entry which is preliminary data.</text>
</comment>
<dbReference type="GO" id="GO:0005524">
    <property type="term" value="F:ATP binding"/>
    <property type="evidence" value="ECO:0007669"/>
    <property type="project" value="UniProtKB-KW"/>
</dbReference>
<feature type="domain" description="ABC transporter" evidence="4">
    <location>
        <begin position="4"/>
        <end position="234"/>
    </location>
</feature>
<dbReference type="Proteomes" id="UP001196565">
    <property type="component" value="Unassembled WGS sequence"/>
</dbReference>
<dbReference type="Gene3D" id="2.40.50.100">
    <property type="match status" value="1"/>
</dbReference>
<dbReference type="SUPFAM" id="SSF50331">
    <property type="entry name" value="MOP-like"/>
    <property type="match status" value="1"/>
</dbReference>
<proteinExistence type="predicted"/>
<organism evidence="5 6">
    <name type="scientific">Roseomonas alba</name>
    <dbReference type="NCBI Taxonomy" id="2846776"/>
    <lineage>
        <taxon>Bacteria</taxon>
        <taxon>Pseudomonadati</taxon>
        <taxon>Pseudomonadota</taxon>
        <taxon>Alphaproteobacteria</taxon>
        <taxon>Acetobacterales</taxon>
        <taxon>Roseomonadaceae</taxon>
        <taxon>Roseomonas</taxon>
    </lineage>
</organism>
<evidence type="ECO:0000256" key="3">
    <source>
        <dbReference type="ARBA" id="ARBA00022840"/>
    </source>
</evidence>
<evidence type="ECO:0000313" key="6">
    <source>
        <dbReference type="Proteomes" id="UP001196565"/>
    </source>
</evidence>